<gene>
    <name evidence="3" type="ORF">FH972_001953</name>
</gene>
<keyword evidence="4" id="KW-1185">Reference proteome</keyword>
<sequence length="192" mass="20985">MDLSWLGLHPNLCGSVSKIGQCTRPHTPPTRQQVDMAMAASATASAAANVCYSASHHRHSNPASKKPMGTLTFVIHNPVRLSRTRTETSFPIRALDPQTEEQEEKENDNSNRSGAFTSPQVTFFPWEDLDYLWKLIAGSVVGGGVIKYGSVVFPGITRPNLVVALIMISAPVVVAVFLLAKRSREETRSKEP</sequence>
<dbReference type="EMBL" id="CM017321">
    <property type="protein sequence ID" value="KAE7997307.1"/>
    <property type="molecule type" value="Genomic_DNA"/>
</dbReference>
<organism evidence="3 4">
    <name type="scientific">Carpinus fangiana</name>
    <dbReference type="NCBI Taxonomy" id="176857"/>
    <lineage>
        <taxon>Eukaryota</taxon>
        <taxon>Viridiplantae</taxon>
        <taxon>Streptophyta</taxon>
        <taxon>Embryophyta</taxon>
        <taxon>Tracheophyta</taxon>
        <taxon>Spermatophyta</taxon>
        <taxon>Magnoliopsida</taxon>
        <taxon>eudicotyledons</taxon>
        <taxon>Gunneridae</taxon>
        <taxon>Pentapetalae</taxon>
        <taxon>rosids</taxon>
        <taxon>fabids</taxon>
        <taxon>Fagales</taxon>
        <taxon>Betulaceae</taxon>
        <taxon>Carpinus</taxon>
    </lineage>
</organism>
<proteinExistence type="predicted"/>
<keyword evidence="2" id="KW-0812">Transmembrane</keyword>
<evidence type="ECO:0000256" key="2">
    <source>
        <dbReference type="SAM" id="Phobius"/>
    </source>
</evidence>
<dbReference type="AlphaFoldDB" id="A0A5N6QDP8"/>
<keyword evidence="2" id="KW-0472">Membrane</keyword>
<keyword evidence="2" id="KW-1133">Transmembrane helix</keyword>
<evidence type="ECO:0000313" key="4">
    <source>
        <dbReference type="Proteomes" id="UP000327013"/>
    </source>
</evidence>
<reference evidence="3 4" key="1">
    <citation type="submission" date="2019-06" db="EMBL/GenBank/DDBJ databases">
        <title>A chromosomal-level reference genome of Carpinus fangiana (Coryloideae, Betulaceae).</title>
        <authorList>
            <person name="Yang X."/>
            <person name="Wang Z."/>
            <person name="Zhang L."/>
            <person name="Hao G."/>
            <person name="Liu J."/>
            <person name="Yang Y."/>
        </authorList>
    </citation>
    <scope>NUCLEOTIDE SEQUENCE [LARGE SCALE GENOMIC DNA]</scope>
    <source>
        <strain evidence="3">Cfa_2016G</strain>
        <tissue evidence="3">Leaf</tissue>
    </source>
</reference>
<feature type="region of interest" description="Disordered" evidence="1">
    <location>
        <begin position="86"/>
        <end position="116"/>
    </location>
</feature>
<name>A0A5N6QDP8_9ROSI</name>
<evidence type="ECO:0000313" key="3">
    <source>
        <dbReference type="EMBL" id="KAE7997307.1"/>
    </source>
</evidence>
<accession>A0A5N6QDP8</accession>
<dbReference type="PANTHER" id="PTHR37224">
    <property type="entry name" value="OS02G0804400 PROTEIN"/>
    <property type="match status" value="1"/>
</dbReference>
<dbReference type="Proteomes" id="UP000327013">
    <property type="component" value="Chromosome 1"/>
</dbReference>
<protein>
    <submittedName>
        <fullName evidence="3">Uncharacterized protein</fullName>
    </submittedName>
</protein>
<evidence type="ECO:0000256" key="1">
    <source>
        <dbReference type="SAM" id="MobiDB-lite"/>
    </source>
</evidence>
<dbReference type="OrthoDB" id="513929at2759"/>
<feature type="transmembrane region" description="Helical" evidence="2">
    <location>
        <begin position="161"/>
        <end position="180"/>
    </location>
</feature>